<feature type="signal peptide" evidence="1">
    <location>
        <begin position="1"/>
        <end position="16"/>
    </location>
</feature>
<reference evidence="3" key="2">
    <citation type="submission" date="2015-01" db="EMBL/GenBank/DDBJ databases">
        <title>Evolutionary Origins and Diversification of the Mycorrhizal Mutualists.</title>
        <authorList>
            <consortium name="DOE Joint Genome Institute"/>
            <consortium name="Mycorrhizal Genomics Consortium"/>
            <person name="Kohler A."/>
            <person name="Kuo A."/>
            <person name="Nagy L.G."/>
            <person name="Floudas D."/>
            <person name="Copeland A."/>
            <person name="Barry K.W."/>
            <person name="Cichocki N."/>
            <person name="Veneault-Fourrey C."/>
            <person name="LaButti K."/>
            <person name="Lindquist E.A."/>
            <person name="Lipzen A."/>
            <person name="Lundell T."/>
            <person name="Morin E."/>
            <person name="Murat C."/>
            <person name="Riley R."/>
            <person name="Ohm R."/>
            <person name="Sun H."/>
            <person name="Tunlid A."/>
            <person name="Henrissat B."/>
            <person name="Grigoriev I.V."/>
            <person name="Hibbett D.S."/>
            <person name="Martin F."/>
        </authorList>
    </citation>
    <scope>NUCLEOTIDE SEQUENCE [LARGE SCALE GENOMIC DNA]</scope>
    <source>
        <strain evidence="3">F 1598</strain>
    </source>
</reference>
<sequence>MYMNLSLLCFFNTVDGQHQELDAIVCATGFPNWFQALGPNSAVGSGSLGKDRGDERSYYEYIEHYFPTTVYSDRCRSWYKMGKDEDRVVGLWPARACMPCVHLNIRAGKTLTINSWTESRTVSTG</sequence>
<dbReference type="OrthoDB" id="66881at2759"/>
<evidence type="ECO:0008006" key="4">
    <source>
        <dbReference type="Google" id="ProtNLM"/>
    </source>
</evidence>
<dbReference type="HOGENOM" id="CLU_1993472_0_0_1"/>
<organism evidence="2 3">
    <name type="scientific">Piloderma croceum (strain F 1598)</name>
    <dbReference type="NCBI Taxonomy" id="765440"/>
    <lineage>
        <taxon>Eukaryota</taxon>
        <taxon>Fungi</taxon>
        <taxon>Dikarya</taxon>
        <taxon>Basidiomycota</taxon>
        <taxon>Agaricomycotina</taxon>
        <taxon>Agaricomycetes</taxon>
        <taxon>Agaricomycetidae</taxon>
        <taxon>Atheliales</taxon>
        <taxon>Atheliaceae</taxon>
        <taxon>Piloderma</taxon>
    </lineage>
</organism>
<feature type="chain" id="PRO_5002164711" description="Monooxygenase" evidence="1">
    <location>
        <begin position="17"/>
        <end position="125"/>
    </location>
</feature>
<proteinExistence type="predicted"/>
<reference evidence="2 3" key="1">
    <citation type="submission" date="2014-04" db="EMBL/GenBank/DDBJ databases">
        <authorList>
            <consortium name="DOE Joint Genome Institute"/>
            <person name="Kuo A."/>
            <person name="Tarkka M."/>
            <person name="Buscot F."/>
            <person name="Kohler A."/>
            <person name="Nagy L.G."/>
            <person name="Floudas D."/>
            <person name="Copeland A."/>
            <person name="Barry K.W."/>
            <person name="Cichocki N."/>
            <person name="Veneault-Fourrey C."/>
            <person name="LaButti K."/>
            <person name="Lindquist E.A."/>
            <person name="Lipzen A."/>
            <person name="Lundell T."/>
            <person name="Morin E."/>
            <person name="Murat C."/>
            <person name="Sun H."/>
            <person name="Tunlid A."/>
            <person name="Henrissat B."/>
            <person name="Grigoriev I.V."/>
            <person name="Hibbett D.S."/>
            <person name="Martin F."/>
            <person name="Nordberg H.P."/>
            <person name="Cantor M.N."/>
            <person name="Hua S.X."/>
        </authorList>
    </citation>
    <scope>NUCLEOTIDE SEQUENCE [LARGE SCALE GENOMIC DNA]</scope>
    <source>
        <strain evidence="2 3">F 1598</strain>
    </source>
</reference>
<dbReference type="EMBL" id="KN832979">
    <property type="protein sequence ID" value="KIM87471.1"/>
    <property type="molecule type" value="Genomic_DNA"/>
</dbReference>
<gene>
    <name evidence="2" type="ORF">PILCRDRAFT_277930</name>
</gene>
<evidence type="ECO:0000313" key="3">
    <source>
        <dbReference type="Proteomes" id="UP000054166"/>
    </source>
</evidence>
<evidence type="ECO:0000256" key="1">
    <source>
        <dbReference type="SAM" id="SignalP"/>
    </source>
</evidence>
<dbReference type="STRING" id="765440.A0A0C3GA24"/>
<evidence type="ECO:0000313" key="2">
    <source>
        <dbReference type="EMBL" id="KIM87471.1"/>
    </source>
</evidence>
<accession>A0A0C3GA24</accession>
<name>A0A0C3GA24_PILCF</name>
<dbReference type="Proteomes" id="UP000054166">
    <property type="component" value="Unassembled WGS sequence"/>
</dbReference>
<keyword evidence="3" id="KW-1185">Reference proteome</keyword>
<dbReference type="InterPro" id="IPR036188">
    <property type="entry name" value="FAD/NAD-bd_sf"/>
</dbReference>
<dbReference type="InParanoid" id="A0A0C3GA24"/>
<dbReference type="Gene3D" id="3.50.50.60">
    <property type="entry name" value="FAD/NAD(P)-binding domain"/>
    <property type="match status" value="1"/>
</dbReference>
<dbReference type="AlphaFoldDB" id="A0A0C3GA24"/>
<protein>
    <recommendedName>
        <fullName evidence="4">Monooxygenase</fullName>
    </recommendedName>
</protein>
<keyword evidence="1" id="KW-0732">Signal</keyword>